<dbReference type="AlphaFoldDB" id="A0A517PSG1"/>
<dbReference type="GO" id="GO:0016763">
    <property type="term" value="F:pentosyltransferase activity"/>
    <property type="evidence" value="ECO:0007669"/>
    <property type="project" value="TreeGrafter"/>
</dbReference>
<keyword evidence="4" id="KW-0808">Transferase</keyword>
<feature type="domain" description="Glycosyltransferase RgtA/B/C/D-like" evidence="9">
    <location>
        <begin position="114"/>
        <end position="248"/>
    </location>
</feature>
<evidence type="ECO:0000256" key="7">
    <source>
        <dbReference type="ARBA" id="ARBA00023136"/>
    </source>
</evidence>
<feature type="transmembrane region" description="Helical" evidence="8">
    <location>
        <begin position="238"/>
        <end position="259"/>
    </location>
</feature>
<evidence type="ECO:0000259" key="9">
    <source>
        <dbReference type="Pfam" id="PF13231"/>
    </source>
</evidence>
<dbReference type="InterPro" id="IPR050297">
    <property type="entry name" value="LipidA_mod_glycosyltrf_83"/>
</dbReference>
<dbReference type="InterPro" id="IPR038731">
    <property type="entry name" value="RgtA/B/C-like"/>
</dbReference>
<feature type="transmembrane region" description="Helical" evidence="8">
    <location>
        <begin position="190"/>
        <end position="217"/>
    </location>
</feature>
<dbReference type="OrthoDB" id="224989at2"/>
<evidence type="ECO:0000313" key="10">
    <source>
        <dbReference type="EMBL" id="QDT22315.1"/>
    </source>
</evidence>
<feature type="transmembrane region" description="Helical" evidence="8">
    <location>
        <begin position="116"/>
        <end position="133"/>
    </location>
</feature>
<proteinExistence type="predicted"/>
<reference evidence="10 11" key="1">
    <citation type="submission" date="2019-02" db="EMBL/GenBank/DDBJ databases">
        <title>Deep-cultivation of Planctomycetes and their phenomic and genomic characterization uncovers novel biology.</title>
        <authorList>
            <person name="Wiegand S."/>
            <person name="Jogler M."/>
            <person name="Boedeker C."/>
            <person name="Pinto D."/>
            <person name="Vollmers J."/>
            <person name="Rivas-Marin E."/>
            <person name="Kohn T."/>
            <person name="Peeters S.H."/>
            <person name="Heuer A."/>
            <person name="Rast P."/>
            <person name="Oberbeckmann S."/>
            <person name="Bunk B."/>
            <person name="Jeske O."/>
            <person name="Meyerdierks A."/>
            <person name="Storesund J.E."/>
            <person name="Kallscheuer N."/>
            <person name="Luecker S."/>
            <person name="Lage O.M."/>
            <person name="Pohl T."/>
            <person name="Merkel B.J."/>
            <person name="Hornburger P."/>
            <person name="Mueller R.-W."/>
            <person name="Bruemmer F."/>
            <person name="Labrenz M."/>
            <person name="Spormann A.M."/>
            <person name="Op den Camp H."/>
            <person name="Overmann J."/>
            <person name="Amann R."/>
            <person name="Jetten M.S.M."/>
            <person name="Mascher T."/>
            <person name="Medema M.H."/>
            <person name="Devos D.P."/>
            <person name="Kaster A.-K."/>
            <person name="Ovreas L."/>
            <person name="Rohde M."/>
            <person name="Galperin M.Y."/>
            <person name="Jogler C."/>
        </authorList>
    </citation>
    <scope>NUCLEOTIDE SEQUENCE [LARGE SCALE GENOMIC DNA]</scope>
    <source>
        <strain evidence="10 11">HG66A1</strain>
    </source>
</reference>
<feature type="transmembrane region" description="Helical" evidence="8">
    <location>
        <begin position="388"/>
        <end position="406"/>
    </location>
</feature>
<evidence type="ECO:0000256" key="5">
    <source>
        <dbReference type="ARBA" id="ARBA00022692"/>
    </source>
</evidence>
<evidence type="ECO:0000256" key="2">
    <source>
        <dbReference type="ARBA" id="ARBA00022475"/>
    </source>
</evidence>
<dbReference type="Pfam" id="PF13231">
    <property type="entry name" value="PMT_2"/>
    <property type="match status" value="1"/>
</dbReference>
<organism evidence="10 11">
    <name type="scientific">Gimesia chilikensis</name>
    <dbReference type="NCBI Taxonomy" id="2605989"/>
    <lineage>
        <taxon>Bacteria</taxon>
        <taxon>Pseudomonadati</taxon>
        <taxon>Planctomycetota</taxon>
        <taxon>Planctomycetia</taxon>
        <taxon>Planctomycetales</taxon>
        <taxon>Planctomycetaceae</taxon>
        <taxon>Gimesia</taxon>
    </lineage>
</organism>
<dbReference type="PANTHER" id="PTHR33908:SF11">
    <property type="entry name" value="MEMBRANE PROTEIN"/>
    <property type="match status" value="1"/>
</dbReference>
<dbReference type="GO" id="GO:0005886">
    <property type="term" value="C:plasma membrane"/>
    <property type="evidence" value="ECO:0007669"/>
    <property type="project" value="UniProtKB-SubCell"/>
</dbReference>
<evidence type="ECO:0000256" key="4">
    <source>
        <dbReference type="ARBA" id="ARBA00022679"/>
    </source>
</evidence>
<dbReference type="EMBL" id="CP036266">
    <property type="protein sequence ID" value="QDT22315.1"/>
    <property type="molecule type" value="Genomic_DNA"/>
</dbReference>
<feature type="transmembrane region" description="Helical" evidence="8">
    <location>
        <begin position="166"/>
        <end position="184"/>
    </location>
</feature>
<evidence type="ECO:0000313" key="11">
    <source>
        <dbReference type="Proteomes" id="UP000320421"/>
    </source>
</evidence>
<protein>
    <recommendedName>
        <fullName evidence="9">Glycosyltransferase RgtA/B/C/D-like domain-containing protein</fullName>
    </recommendedName>
</protein>
<evidence type="ECO:0000256" key="3">
    <source>
        <dbReference type="ARBA" id="ARBA00022676"/>
    </source>
</evidence>
<sequence length="586" mass="66161">MTSLQQQLQNSRSFWLVISILLLFQFCLGLYSAQKLSVTHDEYWHLPVGLLTWKTGRTDFDRLNPPLIRNWATLPLLFTSAQTGDPEHSSDPADYGDAFLKANPEDYHHYYVQGRVMILILAVASGLLLAVWARELFGPSAACLAVFLWSMSPNVLANAALGTQDLAIAGCFLATLYCGWKFALAGSWKWALITGAVLGLAQITKYTAILLVPLLIMQWFLLRVKNPEIKTETPAKVILGRWVALLLMCCLIMNAGYLFQGSFQSASTYQFQSSELKLLNQLPALLQSLPLPLPRDYLLGFDLQRHIMQQSHPTFLDLEWRLTGFRSYYIFTLLYKLPHGIQLLLLLAAWQWFQQRRTTLMSPRVLGMLLSPVVLLVGIASLSNNQLGLRYILPVIPFLFLLIAPLGELIDLEKRKTLALAVIVACVSLPFSLRYAPDHLAYFNEFSGGPENGSYHLIDSNIDWGQDFYRLKAYLEQHPTDNLGLAYFGTIPPSTLGTPYRIPPELQPQPGTYAISASLLQGRPYSVRKEDGSRHNLGTDALGYFRFFEPKQRLGYSINVYELTPEDVYRWQNAVNQARMGLMPSN</sequence>
<keyword evidence="11" id="KW-1185">Reference proteome</keyword>
<keyword evidence="3" id="KW-0328">Glycosyltransferase</keyword>
<keyword evidence="5 8" id="KW-0812">Transmembrane</keyword>
<keyword evidence="2" id="KW-1003">Cell membrane</keyword>
<feature type="transmembrane region" description="Helical" evidence="8">
    <location>
        <begin position="328"/>
        <end position="353"/>
    </location>
</feature>
<name>A0A517PSG1_9PLAN</name>
<feature type="transmembrane region" description="Helical" evidence="8">
    <location>
        <begin position="12"/>
        <end position="31"/>
    </location>
</feature>
<dbReference type="GO" id="GO:0009103">
    <property type="term" value="P:lipopolysaccharide biosynthetic process"/>
    <property type="evidence" value="ECO:0007669"/>
    <property type="project" value="UniProtKB-ARBA"/>
</dbReference>
<evidence type="ECO:0000256" key="1">
    <source>
        <dbReference type="ARBA" id="ARBA00004651"/>
    </source>
</evidence>
<accession>A0A517PSG1</accession>
<keyword evidence="6 8" id="KW-1133">Transmembrane helix</keyword>
<evidence type="ECO:0000256" key="8">
    <source>
        <dbReference type="SAM" id="Phobius"/>
    </source>
</evidence>
<keyword evidence="7 8" id="KW-0472">Membrane</keyword>
<evidence type="ECO:0000256" key="6">
    <source>
        <dbReference type="ARBA" id="ARBA00022989"/>
    </source>
</evidence>
<comment type="subcellular location">
    <subcellularLocation>
        <location evidence="1">Cell membrane</location>
        <topology evidence="1">Multi-pass membrane protein</topology>
    </subcellularLocation>
</comment>
<dbReference type="RefSeq" id="WP_145187981.1">
    <property type="nucleotide sequence ID" value="NZ_CP036266.1"/>
</dbReference>
<feature type="transmembrane region" description="Helical" evidence="8">
    <location>
        <begin position="365"/>
        <end position="382"/>
    </location>
</feature>
<dbReference type="PANTHER" id="PTHR33908">
    <property type="entry name" value="MANNOSYLTRANSFERASE YKCB-RELATED"/>
    <property type="match status" value="1"/>
</dbReference>
<dbReference type="Proteomes" id="UP000320421">
    <property type="component" value="Chromosome"/>
</dbReference>
<gene>
    <name evidence="10" type="ORF">HG66A1_41220</name>
</gene>
<feature type="transmembrane region" description="Helical" evidence="8">
    <location>
        <begin position="139"/>
        <end position="159"/>
    </location>
</feature>